<dbReference type="AlphaFoldDB" id="A0A9W6SJ88"/>
<dbReference type="Proteomes" id="UP001165079">
    <property type="component" value="Unassembled WGS sequence"/>
</dbReference>
<keyword evidence="1" id="KW-0812">Transmembrane</keyword>
<evidence type="ECO:0000313" key="3">
    <source>
        <dbReference type="Proteomes" id="UP001165079"/>
    </source>
</evidence>
<sequence>MIDRDRAAFRRDLRTRRGYPALVWGYRAIAVVLCAGVPILEVTTGTAREWWTVAFVLGLLGSWTVALAAMVVLLKDEPRLRGRSRYLGVFARTLLTDLFAFEVLKGRLRDHP</sequence>
<gene>
    <name evidence="2" type="ORF">Afil01_20750</name>
</gene>
<name>A0A9W6SJ88_9ACTN</name>
<evidence type="ECO:0000313" key="2">
    <source>
        <dbReference type="EMBL" id="GLZ77268.1"/>
    </source>
</evidence>
<proteinExistence type="predicted"/>
<feature type="transmembrane region" description="Helical" evidence="1">
    <location>
        <begin position="21"/>
        <end position="40"/>
    </location>
</feature>
<keyword evidence="1" id="KW-0472">Membrane</keyword>
<feature type="transmembrane region" description="Helical" evidence="1">
    <location>
        <begin position="52"/>
        <end position="74"/>
    </location>
</feature>
<keyword evidence="1" id="KW-1133">Transmembrane helix</keyword>
<dbReference type="EMBL" id="BSTX01000001">
    <property type="protein sequence ID" value="GLZ77268.1"/>
    <property type="molecule type" value="Genomic_DNA"/>
</dbReference>
<comment type="caution">
    <text evidence="2">The sequence shown here is derived from an EMBL/GenBank/DDBJ whole genome shotgun (WGS) entry which is preliminary data.</text>
</comment>
<reference evidence="2" key="1">
    <citation type="submission" date="2023-03" db="EMBL/GenBank/DDBJ databases">
        <title>Actinorhabdospora filicis NBRC 111898.</title>
        <authorList>
            <person name="Ichikawa N."/>
            <person name="Sato H."/>
            <person name="Tonouchi N."/>
        </authorList>
    </citation>
    <scope>NUCLEOTIDE SEQUENCE</scope>
    <source>
        <strain evidence="2">NBRC 111898</strain>
    </source>
</reference>
<accession>A0A9W6SJ88</accession>
<evidence type="ECO:0000256" key="1">
    <source>
        <dbReference type="SAM" id="Phobius"/>
    </source>
</evidence>
<organism evidence="2 3">
    <name type="scientific">Actinorhabdospora filicis</name>
    <dbReference type="NCBI Taxonomy" id="1785913"/>
    <lineage>
        <taxon>Bacteria</taxon>
        <taxon>Bacillati</taxon>
        <taxon>Actinomycetota</taxon>
        <taxon>Actinomycetes</taxon>
        <taxon>Micromonosporales</taxon>
        <taxon>Micromonosporaceae</taxon>
        <taxon>Actinorhabdospora</taxon>
    </lineage>
</organism>
<protein>
    <submittedName>
        <fullName evidence="2">Uncharacterized protein</fullName>
    </submittedName>
</protein>
<keyword evidence="3" id="KW-1185">Reference proteome</keyword>